<evidence type="ECO:0000256" key="5">
    <source>
        <dbReference type="ARBA" id="ARBA00022533"/>
    </source>
</evidence>
<evidence type="ECO:0000256" key="7">
    <source>
        <dbReference type="ARBA" id="ARBA00022679"/>
    </source>
</evidence>
<keyword evidence="8" id="KW-0547">Nucleotide-binding</keyword>
<evidence type="ECO:0000259" key="15">
    <source>
        <dbReference type="Pfam" id="PF14681"/>
    </source>
</evidence>
<sequence>MEVINLGAANSVINSYMMQLRDVDIQRNRTLFRNNLERIAHAMAYELSHRLQYDVREVQTPLGKKDVSVYTDRIVVGTVLRAGLSFHQGFLDVFDQADSAFVAAYREEGKREDIKIHLDYLASPDLDGCTFLMVDPMLATGGSLETAWEAFLRNGRPKRLHICVVIASEEGINYLQKLFPTDDVTLWVAAIDPHLNEDAYIVPGLGDAGDLSFGPKLAARKHIYR</sequence>
<dbReference type="EMBL" id="JABZGR010000015">
    <property type="protein sequence ID" value="MBF0970536.1"/>
    <property type="molecule type" value="Genomic_DNA"/>
</dbReference>
<evidence type="ECO:0000256" key="8">
    <source>
        <dbReference type="ARBA" id="ARBA00022741"/>
    </source>
</evidence>
<dbReference type="PANTHER" id="PTHR11608">
    <property type="entry name" value="BIFUNCTIONAL PROTEIN PYRR"/>
    <property type="match status" value="1"/>
</dbReference>
<comment type="caution">
    <text evidence="16">The sequence shown here is derived from an EMBL/GenBank/DDBJ whole genome shotgun (WGS) entry which is preliminary data.</text>
</comment>
<evidence type="ECO:0000256" key="1">
    <source>
        <dbReference type="ARBA" id="ARBA00001946"/>
    </source>
</evidence>
<evidence type="ECO:0000256" key="11">
    <source>
        <dbReference type="ARBA" id="ARBA00052919"/>
    </source>
</evidence>
<dbReference type="AlphaFoldDB" id="A0A929RXI4"/>
<evidence type="ECO:0000256" key="4">
    <source>
        <dbReference type="ARBA" id="ARBA00011894"/>
    </source>
</evidence>
<evidence type="ECO:0000256" key="10">
    <source>
        <dbReference type="ARBA" id="ARBA00031082"/>
    </source>
</evidence>
<evidence type="ECO:0000256" key="3">
    <source>
        <dbReference type="ARBA" id="ARBA00009516"/>
    </source>
</evidence>
<evidence type="ECO:0000256" key="2">
    <source>
        <dbReference type="ARBA" id="ARBA00005180"/>
    </source>
</evidence>
<dbReference type="NCBIfam" id="NF001097">
    <property type="entry name" value="PRK00129.1"/>
    <property type="match status" value="1"/>
</dbReference>
<evidence type="ECO:0000256" key="9">
    <source>
        <dbReference type="ARBA" id="ARBA00023134"/>
    </source>
</evidence>
<dbReference type="SUPFAM" id="SSF53271">
    <property type="entry name" value="PRTase-like"/>
    <property type="match status" value="1"/>
</dbReference>
<dbReference type="InterPro" id="IPR050137">
    <property type="entry name" value="PyrR_bifunctional"/>
</dbReference>
<protein>
    <recommendedName>
        <fullName evidence="13">Uracil phosphoribosyltransferase</fullName>
        <ecNumber evidence="4">2.4.2.9</ecNumber>
    </recommendedName>
    <alternativeName>
        <fullName evidence="10">UMP pyrophosphorylase</fullName>
    </alternativeName>
    <alternativeName>
        <fullName evidence="14">UPRTase</fullName>
    </alternativeName>
</protein>
<evidence type="ECO:0000256" key="13">
    <source>
        <dbReference type="ARBA" id="ARBA00072146"/>
    </source>
</evidence>
<keyword evidence="7 16" id="KW-0808">Transferase</keyword>
<evidence type="ECO:0000256" key="12">
    <source>
        <dbReference type="ARBA" id="ARBA00056901"/>
    </source>
</evidence>
<dbReference type="InterPro" id="IPR000836">
    <property type="entry name" value="PRTase_dom"/>
</dbReference>
<comment type="function">
    <text evidence="12">Catalyzes the conversion of uracil and 5-phospho-alpha-D-ribose 1-diphosphate (PRPP) to UMP and diphosphate.</text>
</comment>
<name>A0A929RXI4_9BACT</name>
<keyword evidence="9" id="KW-0342">GTP-binding</keyword>
<dbReference type="GO" id="GO:0005525">
    <property type="term" value="F:GTP binding"/>
    <property type="evidence" value="ECO:0007669"/>
    <property type="project" value="UniProtKB-KW"/>
</dbReference>
<dbReference type="RefSeq" id="WP_303764027.1">
    <property type="nucleotide sequence ID" value="NZ_JABZGR010000015.1"/>
</dbReference>
<dbReference type="InterPro" id="IPR029057">
    <property type="entry name" value="PRTase-like"/>
</dbReference>
<evidence type="ECO:0000256" key="14">
    <source>
        <dbReference type="ARBA" id="ARBA00079807"/>
    </source>
</evidence>
<dbReference type="FunFam" id="3.40.50.2020:FF:000023">
    <property type="entry name" value="Probable uracil phosphoribosyltransferase"/>
    <property type="match status" value="1"/>
</dbReference>
<comment type="pathway">
    <text evidence="2">Pyrimidine metabolism; UMP biosynthesis via salvage pathway; UMP from uracil: step 1/1.</text>
</comment>
<comment type="catalytic activity">
    <reaction evidence="11">
        <text>UMP + diphosphate = 5-phospho-alpha-D-ribose 1-diphosphate + uracil</text>
        <dbReference type="Rhea" id="RHEA:13017"/>
        <dbReference type="ChEBI" id="CHEBI:17568"/>
        <dbReference type="ChEBI" id="CHEBI:33019"/>
        <dbReference type="ChEBI" id="CHEBI:57865"/>
        <dbReference type="ChEBI" id="CHEBI:58017"/>
        <dbReference type="EC" id="2.4.2.9"/>
    </reaction>
</comment>
<evidence type="ECO:0000313" key="17">
    <source>
        <dbReference type="Proteomes" id="UP000704068"/>
    </source>
</evidence>
<evidence type="ECO:0000313" key="16">
    <source>
        <dbReference type="EMBL" id="MBF0970536.1"/>
    </source>
</evidence>
<keyword evidence="6 16" id="KW-0328">Glycosyltransferase</keyword>
<gene>
    <name evidence="16" type="primary">upp</name>
    <name evidence="16" type="ORF">HXK21_05790</name>
</gene>
<reference evidence="16" key="1">
    <citation type="submission" date="2020-04" db="EMBL/GenBank/DDBJ databases">
        <title>Deep metagenomics examines the oral microbiome during advanced dental caries in children, revealing novel taxa and co-occurrences with host molecules.</title>
        <authorList>
            <person name="Baker J.L."/>
            <person name="Morton J.T."/>
            <person name="Dinis M."/>
            <person name="Alvarez R."/>
            <person name="Tran N.C."/>
            <person name="Knight R."/>
            <person name="Edlund A."/>
        </authorList>
    </citation>
    <scope>NUCLEOTIDE SEQUENCE</scope>
    <source>
        <strain evidence="16">JCVI_34_bin.1</strain>
    </source>
</reference>
<dbReference type="PANTHER" id="PTHR11608:SF0">
    <property type="entry name" value="BIFUNCTIONAL PROTEIN PYRR"/>
    <property type="match status" value="1"/>
</dbReference>
<dbReference type="Pfam" id="PF14681">
    <property type="entry name" value="UPRTase"/>
    <property type="match status" value="1"/>
</dbReference>
<dbReference type="Proteomes" id="UP000704068">
    <property type="component" value="Unassembled WGS sequence"/>
</dbReference>
<comment type="cofactor">
    <cofactor evidence="1">
        <name>Mg(2+)</name>
        <dbReference type="ChEBI" id="CHEBI:18420"/>
    </cofactor>
</comment>
<proteinExistence type="inferred from homology"/>
<feature type="domain" description="Phosphoribosyltransferase" evidence="15">
    <location>
        <begin position="11"/>
        <end position="214"/>
    </location>
</feature>
<comment type="similarity">
    <text evidence="3">Belongs to the UPRTase family.</text>
</comment>
<accession>A0A929RXI4</accession>
<organism evidence="16 17">
    <name type="scientific">Alloprevotella tannerae</name>
    <dbReference type="NCBI Taxonomy" id="76122"/>
    <lineage>
        <taxon>Bacteria</taxon>
        <taxon>Pseudomonadati</taxon>
        <taxon>Bacteroidota</taxon>
        <taxon>Bacteroidia</taxon>
        <taxon>Bacteroidales</taxon>
        <taxon>Prevotellaceae</taxon>
        <taxon>Alloprevotella</taxon>
    </lineage>
</organism>
<keyword evidence="5" id="KW-0021">Allosteric enzyme</keyword>
<dbReference type="CDD" id="cd06223">
    <property type="entry name" value="PRTases_typeI"/>
    <property type="match status" value="1"/>
</dbReference>
<dbReference type="EC" id="2.4.2.9" evidence="4"/>
<dbReference type="GO" id="GO:0004845">
    <property type="term" value="F:uracil phosphoribosyltransferase activity"/>
    <property type="evidence" value="ECO:0007669"/>
    <property type="project" value="UniProtKB-EC"/>
</dbReference>
<evidence type="ECO:0000256" key="6">
    <source>
        <dbReference type="ARBA" id="ARBA00022676"/>
    </source>
</evidence>
<dbReference type="Gene3D" id="3.40.50.2020">
    <property type="match status" value="1"/>
</dbReference>